<organism evidence="3">
    <name type="scientific">Ostreococcus tauri</name>
    <name type="common">Marine green alga</name>
    <dbReference type="NCBI Taxonomy" id="70448"/>
    <lineage>
        <taxon>Eukaryota</taxon>
        <taxon>Viridiplantae</taxon>
        <taxon>Chlorophyta</taxon>
        <taxon>Mamiellophyceae</taxon>
        <taxon>Mamiellales</taxon>
        <taxon>Bathycoccaceae</taxon>
        <taxon>Ostreococcus</taxon>
    </lineage>
</organism>
<dbReference type="EMBL" id="KZ155776">
    <property type="protein sequence ID" value="OUS47740.1"/>
    <property type="molecule type" value="Genomic_DNA"/>
</dbReference>
<accession>A0A1Y5IDQ2</accession>
<feature type="signal peptide" evidence="2">
    <location>
        <begin position="1"/>
        <end position="21"/>
    </location>
</feature>
<feature type="region of interest" description="Disordered" evidence="1">
    <location>
        <begin position="89"/>
        <end position="108"/>
    </location>
</feature>
<dbReference type="Proteomes" id="UP000195557">
    <property type="component" value="Unassembled WGS sequence"/>
</dbReference>
<evidence type="ECO:0000313" key="3">
    <source>
        <dbReference type="EMBL" id="OUS47740.1"/>
    </source>
</evidence>
<proteinExistence type="predicted"/>
<gene>
    <name evidence="3" type="ORF">BE221DRAFT_70349</name>
</gene>
<dbReference type="AlphaFoldDB" id="A0A1Y5IDQ2"/>
<name>A0A1Y5IDQ2_OSTTA</name>
<feature type="region of interest" description="Disordered" evidence="1">
    <location>
        <begin position="47"/>
        <end position="78"/>
    </location>
</feature>
<feature type="chain" id="PRO_5012780011" evidence="2">
    <location>
        <begin position="22"/>
        <end position="188"/>
    </location>
</feature>
<sequence length="188" mass="18822">SAAKAAWYAAWYVAFINGLTARLSALTRGANADVGVDAGVGGTALANTEGVPGSLASKPGRPSSASRRPRASSRELVDGDAFAPFAPSRRAAASAPVAPPDRSSPAAPASSSVVFASADVAPPPPVSSGALRITTCKTYSSTPSSSIVVPAPDAPALRPPSTPYRATPRVVFAIVSQTVSSSPNTRPP</sequence>
<evidence type="ECO:0000256" key="2">
    <source>
        <dbReference type="SAM" id="SignalP"/>
    </source>
</evidence>
<keyword evidence="2" id="KW-0732">Signal</keyword>
<evidence type="ECO:0000256" key="1">
    <source>
        <dbReference type="SAM" id="MobiDB-lite"/>
    </source>
</evidence>
<feature type="non-terminal residue" evidence="3">
    <location>
        <position position="1"/>
    </location>
</feature>
<reference evidence="3" key="1">
    <citation type="submission" date="2017-04" db="EMBL/GenBank/DDBJ databases">
        <title>Population genomics of picophytoplankton unveils novel chromosome hypervariability.</title>
        <authorList>
            <consortium name="DOE Joint Genome Institute"/>
            <person name="Blanc-Mathieu R."/>
            <person name="Krasovec M."/>
            <person name="Hebrard M."/>
            <person name="Yau S."/>
            <person name="Desgranges E."/>
            <person name="Martin J."/>
            <person name="Schackwitz W."/>
            <person name="Kuo A."/>
            <person name="Salin G."/>
            <person name="Donnadieu C."/>
            <person name="Desdevises Y."/>
            <person name="Sanchez-Ferandin S."/>
            <person name="Moreau H."/>
            <person name="Rivals E."/>
            <person name="Grigoriev I.V."/>
            <person name="Grimsley N."/>
            <person name="Eyre-Walker A."/>
            <person name="Piganeau G."/>
        </authorList>
    </citation>
    <scope>NUCLEOTIDE SEQUENCE [LARGE SCALE GENOMIC DNA]</scope>
    <source>
        <strain evidence="3">RCC 1115</strain>
    </source>
</reference>
<protein>
    <submittedName>
        <fullName evidence="3">Uncharacterized protein</fullName>
    </submittedName>
</protein>